<reference evidence="1" key="2">
    <citation type="submission" date="2018-10" db="UniProtKB">
        <authorList>
            <consortium name="EnsemblPlants"/>
        </authorList>
    </citation>
    <scope>IDENTIFICATION</scope>
</reference>
<dbReference type="Proteomes" id="UP000019116">
    <property type="component" value="Chromosome 3A"/>
</dbReference>
<dbReference type="Gramene" id="TraesSTA3A03G01472010.1">
    <property type="protein sequence ID" value="TraesSTA3A03G01472010.1"/>
    <property type="gene ID" value="TraesSTA3A03G01472010"/>
</dbReference>
<dbReference type="Gramene" id="TraesLAC3A03G01424070.1">
    <property type="protein sequence ID" value="TraesLAC3A03G01424070.1"/>
    <property type="gene ID" value="TraesLAC3A03G01424070"/>
</dbReference>
<dbReference type="Gramene" id="TraesCS3A02G413500.1">
    <property type="protein sequence ID" value="TraesCS3A02G413500.1"/>
    <property type="gene ID" value="TraesCS3A02G413500"/>
</dbReference>
<dbReference type="Gramene" id="TraesJAG3A03G01488940.1">
    <property type="protein sequence ID" value="TraesJAG3A03G01488940.1"/>
    <property type="gene ID" value="TraesJAG3A03G01488940"/>
</dbReference>
<dbReference type="AlphaFoldDB" id="A0A3B6EMP7"/>
<dbReference type="Gramene" id="TraesSYM3A03G01503220.1">
    <property type="protein sequence ID" value="TraesSYM3A03G01503220.1"/>
    <property type="gene ID" value="TraesSYM3A03G01503220"/>
</dbReference>
<dbReference type="Gramene" id="TraesPARA_EIv1.0_0862770.1">
    <property type="protein sequence ID" value="TraesPARA_EIv1.0_0862770.1.CDS"/>
    <property type="gene ID" value="TraesPARA_EIv1.0_0862770"/>
</dbReference>
<dbReference type="Gramene" id="TraesNOR3A03G01501280.1">
    <property type="protein sequence ID" value="TraesNOR3A03G01501280.1"/>
    <property type="gene ID" value="TraesNOR3A03G01501280"/>
</dbReference>
<dbReference type="Gramene" id="TraesCAD_scaffold_001474_01G000100.1">
    <property type="protein sequence ID" value="TraesCAD_scaffold_001474_01G000100.1"/>
    <property type="gene ID" value="TraesCAD_scaffold_001474_01G000100"/>
</dbReference>
<organism evidence="1">
    <name type="scientific">Triticum aestivum</name>
    <name type="common">Wheat</name>
    <dbReference type="NCBI Taxonomy" id="4565"/>
    <lineage>
        <taxon>Eukaryota</taxon>
        <taxon>Viridiplantae</taxon>
        <taxon>Streptophyta</taxon>
        <taxon>Embryophyta</taxon>
        <taxon>Tracheophyta</taxon>
        <taxon>Spermatophyta</taxon>
        <taxon>Magnoliopsida</taxon>
        <taxon>Liliopsida</taxon>
        <taxon>Poales</taxon>
        <taxon>Poaceae</taxon>
        <taxon>BOP clade</taxon>
        <taxon>Pooideae</taxon>
        <taxon>Triticodae</taxon>
        <taxon>Triticeae</taxon>
        <taxon>Triticinae</taxon>
        <taxon>Triticum</taxon>
    </lineage>
</organism>
<evidence type="ECO:0000313" key="2">
    <source>
        <dbReference type="Proteomes" id="UP000019116"/>
    </source>
</evidence>
<dbReference type="Gramene" id="TraesWEE_scaffold_015014_01G000100.1">
    <property type="protein sequence ID" value="TraesWEE_scaffold_015014_01G000100.1"/>
    <property type="gene ID" value="TraesWEE_scaffold_015014_01G000100"/>
</dbReference>
<dbReference type="Gramene" id="TraesJUL3A03G01492520.1">
    <property type="protein sequence ID" value="TraesJUL3A03G01492520.1"/>
    <property type="gene ID" value="TraesJUL3A03G01492520"/>
</dbReference>
<proteinExistence type="predicted"/>
<sequence length="77" mass="8193">MTVAELDPVRDRARIRLTVLEAVNHSDVLMESLDCPMTKPVAEQTLSPMQELNAEGQICEAQGAAAAEGGGSPWASK</sequence>
<dbReference type="Gramene" id="TraesLDM3A03G01480730.1">
    <property type="protein sequence ID" value="TraesLDM3A03G01480730.1"/>
    <property type="gene ID" value="TraesLDM3A03G01480730"/>
</dbReference>
<dbReference type="Gramene" id="TraesARI3A03G01501790.1">
    <property type="protein sequence ID" value="TraesARI3A03G01501790.1"/>
    <property type="gene ID" value="TraesARI3A03G01501790"/>
</dbReference>
<keyword evidence="2" id="KW-1185">Reference proteome</keyword>
<dbReference type="Gramene" id="TraesMAC3A03G01478530.1">
    <property type="protein sequence ID" value="TraesMAC3A03G01478530.1"/>
    <property type="gene ID" value="TraesMAC3A03G01478530"/>
</dbReference>
<protein>
    <submittedName>
        <fullName evidence="1">Uncharacterized protein</fullName>
    </submittedName>
</protein>
<dbReference type="OMA" id="DCHAGTC"/>
<name>A0A3B6EMP7_WHEAT</name>
<reference evidence="1" key="1">
    <citation type="submission" date="2018-08" db="EMBL/GenBank/DDBJ databases">
        <authorList>
            <person name="Rossello M."/>
        </authorList>
    </citation>
    <scope>NUCLEOTIDE SEQUENCE [LARGE SCALE GENOMIC DNA]</scope>
    <source>
        <strain evidence="1">cv. Chinese Spring</strain>
    </source>
</reference>
<dbReference type="Gramene" id="TraesCLE_scaffold_070952_01G000100.1">
    <property type="protein sequence ID" value="TraesCLE_scaffold_070952_01G000100.1"/>
    <property type="gene ID" value="TraesCLE_scaffold_070952_01G000100"/>
</dbReference>
<dbReference type="EnsemblPlants" id="TraesCS3A02G413500.1">
    <property type="protein sequence ID" value="TraesCS3A02G413500.1"/>
    <property type="gene ID" value="TraesCS3A02G413500"/>
</dbReference>
<accession>A0A3B6EMP7</accession>
<dbReference type="Gramene" id="TraesROB_scaffold_000370_01G000300.1">
    <property type="protein sequence ID" value="TraesROB_scaffold_000370_01G000300.1"/>
    <property type="gene ID" value="TraesROB_scaffold_000370_01G000300"/>
</dbReference>
<dbReference type="Gramene" id="TraesCS3A03G0963900.1">
    <property type="protein sequence ID" value="TraesCS3A03G0963900.1.CDS"/>
    <property type="gene ID" value="TraesCS3A03G0963900"/>
</dbReference>
<evidence type="ECO:0000313" key="1">
    <source>
        <dbReference type="EnsemblPlants" id="TraesCS3A02G413500.1"/>
    </source>
</evidence>